<dbReference type="PANTHER" id="PTHR39200">
    <property type="entry name" value="HYPOTHETICAL EXPORTED PROTEIN"/>
    <property type="match status" value="1"/>
</dbReference>
<protein>
    <submittedName>
        <fullName evidence="3">Auto-transporter adhesin, head GIN domain</fullName>
    </submittedName>
</protein>
<gene>
    <name evidence="3" type="ORF">SAMN06265379_1186</name>
</gene>
<name>A0A521FBV6_SACCC</name>
<dbReference type="Gene3D" id="2.160.20.120">
    <property type="match status" value="1"/>
</dbReference>
<keyword evidence="4" id="KW-1185">Reference proteome</keyword>
<dbReference type="Proteomes" id="UP000319040">
    <property type="component" value="Unassembled WGS sequence"/>
</dbReference>
<dbReference type="EMBL" id="FXTB01000018">
    <property type="protein sequence ID" value="SMO93081.1"/>
    <property type="molecule type" value="Genomic_DNA"/>
</dbReference>
<accession>A0A521FBV6</accession>
<organism evidence="3 4">
    <name type="scientific">Saccharicrinis carchari</name>
    <dbReference type="NCBI Taxonomy" id="1168039"/>
    <lineage>
        <taxon>Bacteria</taxon>
        <taxon>Pseudomonadati</taxon>
        <taxon>Bacteroidota</taxon>
        <taxon>Bacteroidia</taxon>
        <taxon>Marinilabiliales</taxon>
        <taxon>Marinilabiliaceae</taxon>
        <taxon>Saccharicrinis</taxon>
    </lineage>
</organism>
<evidence type="ECO:0000313" key="3">
    <source>
        <dbReference type="EMBL" id="SMO93081.1"/>
    </source>
</evidence>
<reference evidence="3 4" key="1">
    <citation type="submission" date="2017-05" db="EMBL/GenBank/DDBJ databases">
        <authorList>
            <person name="Varghese N."/>
            <person name="Submissions S."/>
        </authorList>
    </citation>
    <scope>NUCLEOTIDE SEQUENCE [LARGE SCALE GENOMIC DNA]</scope>
    <source>
        <strain evidence="3 4">DSM 27040</strain>
    </source>
</reference>
<feature type="region of interest" description="Disordered" evidence="1">
    <location>
        <begin position="206"/>
        <end position="233"/>
    </location>
</feature>
<dbReference type="InterPro" id="IPR021255">
    <property type="entry name" value="DUF2807"/>
</dbReference>
<dbReference type="RefSeq" id="WP_142534822.1">
    <property type="nucleotide sequence ID" value="NZ_FXTB01000018.1"/>
</dbReference>
<proteinExistence type="predicted"/>
<sequence>MTIKKLVFASIAVLIGLLIFVQISSAQREIRQVGNFNSIKVANGLDVYITQQNERGVEIEASKGQIHRIITEVKGETLHVYVKGSFKWNLKDTRKVYISSPIFKNITANGGADIHGTTAIKAENLNLECNGGADIYLSVYTNNLNLNCTGGADMLIEGTTEKLTASASGGADINAKKLKAKHATVSASGGGDVEVFASESLTANASGGGDVNYSGSPKMKQINESGGGDVSGY</sequence>
<evidence type="ECO:0000313" key="4">
    <source>
        <dbReference type="Proteomes" id="UP000319040"/>
    </source>
</evidence>
<evidence type="ECO:0000256" key="1">
    <source>
        <dbReference type="SAM" id="MobiDB-lite"/>
    </source>
</evidence>
<dbReference type="AlphaFoldDB" id="A0A521FBV6"/>
<dbReference type="Pfam" id="PF10988">
    <property type="entry name" value="DUF2807"/>
    <property type="match status" value="1"/>
</dbReference>
<dbReference type="OrthoDB" id="942536at2"/>
<evidence type="ECO:0000259" key="2">
    <source>
        <dbReference type="Pfam" id="PF10988"/>
    </source>
</evidence>
<feature type="domain" description="Putative auto-transporter adhesin head GIN" evidence="2">
    <location>
        <begin position="35"/>
        <end position="217"/>
    </location>
</feature>
<dbReference type="PANTHER" id="PTHR39200:SF1">
    <property type="entry name" value="AUTO-TRANSPORTER ADHESIN HEAD GIN DOMAIN-CONTAINING PROTEIN-RELATED"/>
    <property type="match status" value="1"/>
</dbReference>